<accession>A0AAE3A030</accession>
<reference evidence="1 2" key="1">
    <citation type="submission" date="2021-10" db="EMBL/GenBank/DDBJ databases">
        <title>Anaerobic single-cell dispensing facilitates the cultivation of human gut bacteria.</title>
        <authorList>
            <person name="Afrizal A."/>
        </authorList>
    </citation>
    <scope>NUCLEOTIDE SEQUENCE [LARGE SCALE GENOMIC DNA]</scope>
    <source>
        <strain evidence="1 2">CLA-AA-H273</strain>
    </source>
</reference>
<dbReference type="AlphaFoldDB" id="A0AAE3A030"/>
<evidence type="ECO:0008006" key="3">
    <source>
        <dbReference type="Google" id="ProtNLM"/>
    </source>
</evidence>
<evidence type="ECO:0000313" key="2">
    <source>
        <dbReference type="Proteomes" id="UP001197795"/>
    </source>
</evidence>
<dbReference type="RefSeq" id="WP_227733674.1">
    <property type="nucleotide sequence ID" value="NZ_JAJEPV010000038.1"/>
</dbReference>
<dbReference type="Pfam" id="PF14286">
    <property type="entry name" value="DHHW"/>
    <property type="match status" value="1"/>
</dbReference>
<keyword evidence="2" id="KW-1185">Reference proteome</keyword>
<name>A0AAE3A030_9FIRM</name>
<organism evidence="1 2">
    <name type="scientific">Waltera acetigignens</name>
    <dbReference type="NCBI Taxonomy" id="2981769"/>
    <lineage>
        <taxon>Bacteria</taxon>
        <taxon>Bacillati</taxon>
        <taxon>Bacillota</taxon>
        <taxon>Clostridia</taxon>
        <taxon>Lachnospirales</taxon>
        <taxon>Lachnospiraceae</taxon>
        <taxon>Waltera</taxon>
    </lineage>
</organism>
<sequence length="372" mass="43159">MDDKRNSLLTIGLVCAVLLVLGVADLWNSDRVYSEAENRVLASRPAFSWESLFTGEYGDAYEKYMSDQFVGRDKWVGLKTRADIHFRKKEINGVYLGADRYLIGVNDPGEYTEQMENSRVASLTKLVNHWDAKVMLVPTADNILTDKLPAFAPYYDEERLLTKVRNSIGEEHYIDVYHALQEHAQEPIYYRTDHHWTSLGAYYGFLAWADSVGRFPYPYDVNGMKTVSENFQGTLQSRINVDWTKDSIQYFPETEKKAVSVTYDFADTADSLYAPDYLDTKNQYGFFLNDNHAFIEIHTGYNPGKTLFVIKDSYANSLIPLLTAHYENIYVVDLRYFNGKLFQLMEQYEPEQGMDVLVLYDCIHFLEDFKYY</sequence>
<dbReference type="Proteomes" id="UP001197795">
    <property type="component" value="Unassembled WGS sequence"/>
</dbReference>
<proteinExistence type="predicted"/>
<dbReference type="InterPro" id="IPR025945">
    <property type="entry name" value="DHHW"/>
</dbReference>
<comment type="caution">
    <text evidence="1">The sequence shown here is derived from an EMBL/GenBank/DDBJ whole genome shotgun (WGS) entry which is preliminary data.</text>
</comment>
<gene>
    <name evidence="1" type="ORF">LKD75_13700</name>
</gene>
<evidence type="ECO:0000313" key="1">
    <source>
        <dbReference type="EMBL" id="MCC2120627.1"/>
    </source>
</evidence>
<protein>
    <recommendedName>
        <fullName evidence="3">DHHW protein</fullName>
    </recommendedName>
</protein>
<dbReference type="EMBL" id="JAJEPV010000038">
    <property type="protein sequence ID" value="MCC2120627.1"/>
    <property type="molecule type" value="Genomic_DNA"/>
</dbReference>